<name>Q22AQ8_TETTS</name>
<feature type="region of interest" description="Disordered" evidence="9">
    <location>
        <begin position="563"/>
        <end position="630"/>
    </location>
</feature>
<dbReference type="InParanoid" id="Q22AQ8"/>
<dbReference type="STRING" id="312017.Q22AQ8"/>
<feature type="compositionally biased region" description="Polar residues" evidence="9">
    <location>
        <begin position="563"/>
        <end position="572"/>
    </location>
</feature>
<evidence type="ECO:0000256" key="4">
    <source>
        <dbReference type="ARBA" id="ARBA00022741"/>
    </source>
</evidence>
<dbReference type="PANTHER" id="PTHR43671:SF98">
    <property type="entry name" value="SERINE_THREONINE-PROTEIN KINASE NEK11"/>
    <property type="match status" value="1"/>
</dbReference>
<evidence type="ECO:0000256" key="7">
    <source>
        <dbReference type="ARBA" id="ARBA00047899"/>
    </source>
</evidence>
<comment type="catalytic activity">
    <reaction evidence="8">
        <text>L-seryl-[protein] + ATP = O-phospho-L-seryl-[protein] + ADP + H(+)</text>
        <dbReference type="Rhea" id="RHEA:17989"/>
        <dbReference type="Rhea" id="RHEA-COMP:9863"/>
        <dbReference type="Rhea" id="RHEA-COMP:11604"/>
        <dbReference type="ChEBI" id="CHEBI:15378"/>
        <dbReference type="ChEBI" id="CHEBI:29999"/>
        <dbReference type="ChEBI" id="CHEBI:30616"/>
        <dbReference type="ChEBI" id="CHEBI:83421"/>
        <dbReference type="ChEBI" id="CHEBI:456216"/>
        <dbReference type="EC" id="2.7.11.1"/>
    </reaction>
</comment>
<evidence type="ECO:0000256" key="1">
    <source>
        <dbReference type="ARBA" id="ARBA00012513"/>
    </source>
</evidence>
<sequence length="778" mass="91396">MGASESVASSIDNIERAQQNGDNLQFVQQINNVRYGEAKVVQNIETNKKYAIKTFVLSNKGEFKELFQQATNKQQQMQIPSIVNIIDIKTEINEHFCSNFYKVIIVYEYFDNTLEKLITMNKNQQTPFNEQDIYFLIDCILSALMCMHYSTFNHCDIRPKTILVSPDGSYKITDMNFLYNQQPTPYKQTVLGAATYHKMYLSPEKLIAIKNRDLQKIQEYIDDWQRGDVFSLGLVALEMATLRDITQEVIDYETLEIRKNALDELLEIVKSRYSFNLYSLISQMLELDYTKRNDFYKLAEFLTPQSQQDSILSLQSNQLHNNQIKEFMLSDSNQKGKIYLDQHKKEASGKKVTQFDETSIRQSTIAMETNETTRADINKMMVNNQKSEVFNRYKIKLPQNIKNINKVENQMHNQENFQAFSQQEFITHSKSPRLLHENNNSNRNYQPISQKNKQIAATKEASPYKNIENKENMISYKIERQNNLLTQLQKLDVKVNDILEQSQTIKNQFKSKKIEESIKQGEDVEEQDIYNVIEQKKKTIRNLKIEKDNILSSQNSQKNLFQNQEHPSQISPNHYAPYSNKYIASPSSQNSSFLRYAESNRSKRDEASPYSTKYLNQKSKSPLSSNNYYQPNQYFESKNHKRQSYRAFQDFTQKNPYSHLNKASNNKIMDTSPIRIIDRKLTDQSLVNNKEQKQYLITDKNYNFQKAYDYRSRNHSPILYKPHSNLNSQNTSYMQKGSNQDISTLSNQNKSNITLYELYLRDYENMIQKTQEQQNTQN</sequence>
<dbReference type="Pfam" id="PF00069">
    <property type="entry name" value="Pkinase"/>
    <property type="match status" value="1"/>
</dbReference>
<dbReference type="EC" id="2.7.11.1" evidence="1"/>
<evidence type="ECO:0000256" key="5">
    <source>
        <dbReference type="ARBA" id="ARBA00022777"/>
    </source>
</evidence>
<keyword evidence="4" id="KW-0547">Nucleotide-binding</keyword>
<dbReference type="OrthoDB" id="308139at2759"/>
<dbReference type="HOGENOM" id="CLU_362714_0_0_1"/>
<feature type="compositionally biased region" description="Polar residues" evidence="9">
    <location>
        <begin position="609"/>
        <end position="630"/>
    </location>
</feature>
<dbReference type="Proteomes" id="UP000009168">
    <property type="component" value="Unassembled WGS sequence"/>
</dbReference>
<keyword evidence="2" id="KW-0723">Serine/threonine-protein kinase</keyword>
<gene>
    <name evidence="11" type="ORF">TTHERM_01169450</name>
</gene>
<protein>
    <recommendedName>
        <fullName evidence="1">non-specific serine/threonine protein kinase</fullName>
        <ecNumber evidence="1">2.7.11.1</ecNumber>
    </recommendedName>
</protein>
<evidence type="ECO:0000259" key="10">
    <source>
        <dbReference type="PROSITE" id="PS50011"/>
    </source>
</evidence>
<dbReference type="GO" id="GO:0004674">
    <property type="term" value="F:protein serine/threonine kinase activity"/>
    <property type="evidence" value="ECO:0007669"/>
    <property type="project" value="UniProtKB-KW"/>
</dbReference>
<dbReference type="SUPFAM" id="SSF56112">
    <property type="entry name" value="Protein kinase-like (PK-like)"/>
    <property type="match status" value="1"/>
</dbReference>
<feature type="compositionally biased region" description="Polar residues" evidence="9">
    <location>
        <begin position="437"/>
        <end position="455"/>
    </location>
</feature>
<dbReference type="AlphaFoldDB" id="Q22AQ8"/>
<dbReference type="InterPro" id="IPR000719">
    <property type="entry name" value="Prot_kinase_dom"/>
</dbReference>
<evidence type="ECO:0000256" key="8">
    <source>
        <dbReference type="ARBA" id="ARBA00048679"/>
    </source>
</evidence>
<dbReference type="InterPro" id="IPR011009">
    <property type="entry name" value="Kinase-like_dom_sf"/>
</dbReference>
<evidence type="ECO:0000256" key="6">
    <source>
        <dbReference type="ARBA" id="ARBA00022840"/>
    </source>
</evidence>
<dbReference type="EMBL" id="GG662687">
    <property type="protein sequence ID" value="EAR82377.2"/>
    <property type="molecule type" value="Genomic_DNA"/>
</dbReference>
<keyword evidence="5 11" id="KW-0418">Kinase</keyword>
<dbReference type="SMART" id="SM00220">
    <property type="entry name" value="S_TKc"/>
    <property type="match status" value="1"/>
</dbReference>
<keyword evidence="12" id="KW-1185">Reference proteome</keyword>
<reference evidence="12" key="1">
    <citation type="journal article" date="2006" name="PLoS Biol.">
        <title>Macronuclear genome sequence of the ciliate Tetrahymena thermophila, a model eukaryote.</title>
        <authorList>
            <person name="Eisen J.A."/>
            <person name="Coyne R.S."/>
            <person name="Wu M."/>
            <person name="Wu D."/>
            <person name="Thiagarajan M."/>
            <person name="Wortman J.R."/>
            <person name="Badger J.H."/>
            <person name="Ren Q."/>
            <person name="Amedeo P."/>
            <person name="Jones K.M."/>
            <person name="Tallon L.J."/>
            <person name="Delcher A.L."/>
            <person name="Salzberg S.L."/>
            <person name="Silva J.C."/>
            <person name="Haas B.J."/>
            <person name="Majoros W.H."/>
            <person name="Farzad M."/>
            <person name="Carlton J.M."/>
            <person name="Smith R.K. Jr."/>
            <person name="Garg J."/>
            <person name="Pearlman R.E."/>
            <person name="Karrer K.M."/>
            <person name="Sun L."/>
            <person name="Manning G."/>
            <person name="Elde N.C."/>
            <person name="Turkewitz A.P."/>
            <person name="Asai D.J."/>
            <person name="Wilkes D.E."/>
            <person name="Wang Y."/>
            <person name="Cai H."/>
            <person name="Collins K."/>
            <person name="Stewart B.A."/>
            <person name="Lee S.R."/>
            <person name="Wilamowska K."/>
            <person name="Weinberg Z."/>
            <person name="Ruzzo W.L."/>
            <person name="Wloga D."/>
            <person name="Gaertig J."/>
            <person name="Frankel J."/>
            <person name="Tsao C.-C."/>
            <person name="Gorovsky M.A."/>
            <person name="Keeling P.J."/>
            <person name="Waller R.F."/>
            <person name="Patron N.J."/>
            <person name="Cherry J.M."/>
            <person name="Stover N.A."/>
            <person name="Krieger C.J."/>
            <person name="del Toro C."/>
            <person name="Ryder H.F."/>
            <person name="Williamson S.C."/>
            <person name="Barbeau R.A."/>
            <person name="Hamilton E.P."/>
            <person name="Orias E."/>
        </authorList>
    </citation>
    <scope>NUCLEOTIDE SEQUENCE [LARGE SCALE GENOMIC DNA]</scope>
    <source>
        <strain evidence="12">SB210</strain>
    </source>
</reference>
<evidence type="ECO:0000256" key="3">
    <source>
        <dbReference type="ARBA" id="ARBA00022679"/>
    </source>
</evidence>
<dbReference type="CDD" id="cd00180">
    <property type="entry name" value="PKc"/>
    <property type="match status" value="1"/>
</dbReference>
<keyword evidence="6" id="KW-0067">ATP-binding</keyword>
<dbReference type="KEGG" id="tet:TTHERM_01169450"/>
<dbReference type="InterPro" id="IPR050660">
    <property type="entry name" value="NEK_Ser/Thr_kinase"/>
</dbReference>
<dbReference type="PROSITE" id="PS50011">
    <property type="entry name" value="PROTEIN_KINASE_DOM"/>
    <property type="match status" value="1"/>
</dbReference>
<proteinExistence type="predicted"/>
<dbReference type="RefSeq" id="XP_001030040.2">
    <property type="nucleotide sequence ID" value="XM_001030040.2"/>
</dbReference>
<dbReference type="GO" id="GO:0005524">
    <property type="term" value="F:ATP binding"/>
    <property type="evidence" value="ECO:0007669"/>
    <property type="project" value="UniProtKB-KW"/>
</dbReference>
<evidence type="ECO:0000313" key="11">
    <source>
        <dbReference type="EMBL" id="EAR82377.2"/>
    </source>
</evidence>
<evidence type="ECO:0000313" key="12">
    <source>
        <dbReference type="Proteomes" id="UP000009168"/>
    </source>
</evidence>
<dbReference type="GeneID" id="7822862"/>
<keyword evidence="3" id="KW-0808">Transferase</keyword>
<feature type="compositionally biased region" description="Basic and acidic residues" evidence="9">
    <location>
        <begin position="598"/>
        <end position="607"/>
    </location>
</feature>
<evidence type="ECO:0000256" key="2">
    <source>
        <dbReference type="ARBA" id="ARBA00022527"/>
    </source>
</evidence>
<feature type="domain" description="Protein kinase" evidence="10">
    <location>
        <begin position="24"/>
        <end position="302"/>
    </location>
</feature>
<dbReference type="PANTHER" id="PTHR43671">
    <property type="entry name" value="SERINE/THREONINE-PROTEIN KINASE NEK"/>
    <property type="match status" value="1"/>
</dbReference>
<feature type="region of interest" description="Disordered" evidence="9">
    <location>
        <begin position="434"/>
        <end position="458"/>
    </location>
</feature>
<dbReference type="Gene3D" id="1.10.510.10">
    <property type="entry name" value="Transferase(Phosphotransferase) domain 1"/>
    <property type="match status" value="1"/>
</dbReference>
<comment type="catalytic activity">
    <reaction evidence="7">
        <text>L-threonyl-[protein] + ATP = O-phospho-L-threonyl-[protein] + ADP + H(+)</text>
        <dbReference type="Rhea" id="RHEA:46608"/>
        <dbReference type="Rhea" id="RHEA-COMP:11060"/>
        <dbReference type="Rhea" id="RHEA-COMP:11605"/>
        <dbReference type="ChEBI" id="CHEBI:15378"/>
        <dbReference type="ChEBI" id="CHEBI:30013"/>
        <dbReference type="ChEBI" id="CHEBI:30616"/>
        <dbReference type="ChEBI" id="CHEBI:61977"/>
        <dbReference type="ChEBI" id="CHEBI:456216"/>
        <dbReference type="EC" id="2.7.11.1"/>
    </reaction>
</comment>
<evidence type="ECO:0000256" key="9">
    <source>
        <dbReference type="SAM" id="MobiDB-lite"/>
    </source>
</evidence>
<accession>Q22AQ8</accession>
<organism evidence="11 12">
    <name type="scientific">Tetrahymena thermophila (strain SB210)</name>
    <dbReference type="NCBI Taxonomy" id="312017"/>
    <lineage>
        <taxon>Eukaryota</taxon>
        <taxon>Sar</taxon>
        <taxon>Alveolata</taxon>
        <taxon>Ciliophora</taxon>
        <taxon>Intramacronucleata</taxon>
        <taxon>Oligohymenophorea</taxon>
        <taxon>Hymenostomatida</taxon>
        <taxon>Tetrahymenina</taxon>
        <taxon>Tetrahymenidae</taxon>
        <taxon>Tetrahymena</taxon>
    </lineage>
</organism>